<evidence type="ECO:0000256" key="2">
    <source>
        <dbReference type="ARBA" id="ARBA00023125"/>
    </source>
</evidence>
<dbReference type="OrthoDB" id="9798929at2"/>
<dbReference type="GO" id="GO:0009307">
    <property type="term" value="P:DNA restriction-modification system"/>
    <property type="evidence" value="ECO:0007669"/>
    <property type="project" value="UniProtKB-KW"/>
</dbReference>
<dbReference type="GO" id="GO:0003677">
    <property type="term" value="F:DNA binding"/>
    <property type="evidence" value="ECO:0007669"/>
    <property type="project" value="UniProtKB-KW"/>
</dbReference>
<evidence type="ECO:0000256" key="3">
    <source>
        <dbReference type="SAM" id="Coils"/>
    </source>
</evidence>
<proteinExistence type="predicted"/>
<evidence type="ECO:0000313" key="5">
    <source>
        <dbReference type="Proteomes" id="UP000256763"/>
    </source>
</evidence>
<dbReference type="InterPro" id="IPR044946">
    <property type="entry name" value="Restrct_endonuc_typeI_TRD_sf"/>
</dbReference>
<organism evidence="4 5">
    <name type="scientific">Alkalilimnicola ehrlichii</name>
    <dbReference type="NCBI Taxonomy" id="351052"/>
    <lineage>
        <taxon>Bacteria</taxon>
        <taxon>Pseudomonadati</taxon>
        <taxon>Pseudomonadota</taxon>
        <taxon>Gammaproteobacteria</taxon>
        <taxon>Chromatiales</taxon>
        <taxon>Ectothiorhodospiraceae</taxon>
        <taxon>Alkalilimnicola</taxon>
    </lineage>
</organism>
<dbReference type="PANTHER" id="PTHR43140:SF1">
    <property type="entry name" value="TYPE I RESTRICTION ENZYME ECOKI SPECIFICITY SUBUNIT"/>
    <property type="match status" value="1"/>
</dbReference>
<dbReference type="Proteomes" id="UP000256763">
    <property type="component" value="Unassembled WGS sequence"/>
</dbReference>
<dbReference type="PANTHER" id="PTHR43140">
    <property type="entry name" value="TYPE-1 RESTRICTION ENZYME ECOKI SPECIFICITY PROTEIN"/>
    <property type="match status" value="1"/>
</dbReference>
<reference evidence="5" key="1">
    <citation type="submission" date="2017-05" db="EMBL/GenBank/DDBJ databases">
        <authorList>
            <person name="Sharma S."/>
            <person name="Sidhu C."/>
            <person name="Pinnaka A.K."/>
        </authorList>
    </citation>
    <scope>NUCLEOTIDE SEQUENCE [LARGE SCALE GENOMIC DNA]</scope>
    <source>
        <strain evidence="5">AK93</strain>
    </source>
</reference>
<keyword evidence="5" id="KW-1185">Reference proteome</keyword>
<gene>
    <name evidence="4" type="ORF">CAL65_13490</name>
</gene>
<dbReference type="AlphaFoldDB" id="A0A3E0WT13"/>
<accession>A0A3E0WT13</accession>
<feature type="coiled-coil region" evidence="3">
    <location>
        <begin position="404"/>
        <end position="431"/>
    </location>
</feature>
<evidence type="ECO:0000256" key="1">
    <source>
        <dbReference type="ARBA" id="ARBA00022747"/>
    </source>
</evidence>
<dbReference type="CDD" id="cd17261">
    <property type="entry name" value="RMtype1_S_EcoKI-TRD2-CR2_like"/>
    <property type="match status" value="1"/>
</dbReference>
<dbReference type="Gene3D" id="1.10.287.1120">
    <property type="entry name" value="Bipartite methylase S protein"/>
    <property type="match status" value="1"/>
</dbReference>
<keyword evidence="2" id="KW-0238">DNA-binding</keyword>
<evidence type="ECO:0000313" key="4">
    <source>
        <dbReference type="EMBL" id="RFA35116.1"/>
    </source>
</evidence>
<protein>
    <recommendedName>
        <fullName evidence="6">Restriction endonuclease subunit S</fullName>
    </recommendedName>
</protein>
<dbReference type="Gene3D" id="3.90.220.20">
    <property type="entry name" value="DNA methylase specificity domains"/>
    <property type="match status" value="2"/>
</dbReference>
<sequence length="459" mass="50359">MSFPRYPEYKDSGVEWLGEVPAHWRVVPCRTFVEERKDKNSDAAVDAYLSLMANVGVIPYEEKGDVGNKKPDDLSKCKIVKRGDLVINSMNYGIGSYGLSGLDGVCSPVYIVLRAVEPEVLPRYALRIFENRAFQSLAQSFGNGILAHRAAIGWDDLKGIKVALPPKDEQNLLAAFLDHETAKIDALVDEQKRLIEFLKEKRQAVISHAVTKGLDPNVPMKDSGVEWLGEVPAHWVVLPIKYVIKSMGQGWSPQCENRVAGNDEFGVLKVGCVNGGQFKPEENKALPSDLAPDPNLSIRTGDLMISRANTRDLVGSAAVALADYSNLLLCDKLYRLRLDDSRCLPRFLSCYLGTRMARGRLELEATGASSSMLNIGQATVRDLVFPVPPVDEQHGIVTFIDNQLVRSDKLVAEAEKAVELLQERRSALISAAVTGKIDVRGWKPASSVATDDTAAQVTA</sequence>
<name>A0A3E0WT13_9GAMM</name>
<comment type="caution">
    <text evidence="4">The sequence shown here is derived from an EMBL/GenBank/DDBJ whole genome shotgun (WGS) entry which is preliminary data.</text>
</comment>
<keyword evidence="1" id="KW-0680">Restriction system</keyword>
<evidence type="ECO:0008006" key="6">
    <source>
        <dbReference type="Google" id="ProtNLM"/>
    </source>
</evidence>
<keyword evidence="3" id="KW-0175">Coiled coil</keyword>
<dbReference type="EMBL" id="NFZW01000013">
    <property type="protein sequence ID" value="RFA35116.1"/>
    <property type="molecule type" value="Genomic_DNA"/>
</dbReference>
<dbReference type="SUPFAM" id="SSF116734">
    <property type="entry name" value="DNA methylase specificity domain"/>
    <property type="match status" value="2"/>
</dbReference>
<dbReference type="RefSeq" id="WP_116303618.1">
    <property type="nucleotide sequence ID" value="NZ_NFZV01000025.1"/>
</dbReference>
<dbReference type="InterPro" id="IPR051212">
    <property type="entry name" value="Type-I_RE_S_subunit"/>
</dbReference>